<dbReference type="EMBL" id="WNYA01099744">
    <property type="protein sequence ID" value="KAG8534572.1"/>
    <property type="molecule type" value="Genomic_DNA"/>
</dbReference>
<sequence length="103" mass="11528">MRAGVLITSMMPERLLPLCLIQSLRLQTALHGVTSSSQHPGDRTTFPGSRNTQHQRLQESAAHNAHCLRDTQRRCESSPSLPASCTTYHQCCSQEDAEHRSSW</sequence>
<reference evidence="2" key="1">
    <citation type="thesis" date="2020" institute="ProQuest LLC" country="789 East Eisenhower Parkway, Ann Arbor, MI, USA">
        <title>Comparative Genomics and Chromosome Evolution.</title>
        <authorList>
            <person name="Mudd A.B."/>
        </authorList>
    </citation>
    <scope>NUCLEOTIDE SEQUENCE</scope>
    <source>
        <strain evidence="2">237g6f4</strain>
        <tissue evidence="2">Blood</tissue>
    </source>
</reference>
<feature type="compositionally biased region" description="Polar residues" evidence="1">
    <location>
        <begin position="46"/>
        <end position="55"/>
    </location>
</feature>
<comment type="caution">
    <text evidence="2">The sequence shown here is derived from an EMBL/GenBank/DDBJ whole genome shotgun (WGS) entry which is preliminary data.</text>
</comment>
<gene>
    <name evidence="2" type="ORF">GDO81_019118</name>
</gene>
<dbReference type="AlphaFoldDB" id="A0AAV6YH53"/>
<proteinExistence type="predicted"/>
<name>A0AAV6YH53_ENGPU</name>
<evidence type="ECO:0000313" key="3">
    <source>
        <dbReference type="Proteomes" id="UP000824782"/>
    </source>
</evidence>
<feature type="region of interest" description="Disordered" evidence="1">
    <location>
        <begin position="32"/>
        <end position="61"/>
    </location>
</feature>
<protein>
    <recommendedName>
        <fullName evidence="4">Secreted protein</fullName>
    </recommendedName>
</protein>
<dbReference type="Proteomes" id="UP000824782">
    <property type="component" value="Unassembled WGS sequence"/>
</dbReference>
<organism evidence="2 3">
    <name type="scientific">Engystomops pustulosus</name>
    <name type="common">Tungara frog</name>
    <name type="synonym">Physalaemus pustulosus</name>
    <dbReference type="NCBI Taxonomy" id="76066"/>
    <lineage>
        <taxon>Eukaryota</taxon>
        <taxon>Metazoa</taxon>
        <taxon>Chordata</taxon>
        <taxon>Craniata</taxon>
        <taxon>Vertebrata</taxon>
        <taxon>Euteleostomi</taxon>
        <taxon>Amphibia</taxon>
        <taxon>Batrachia</taxon>
        <taxon>Anura</taxon>
        <taxon>Neobatrachia</taxon>
        <taxon>Hyloidea</taxon>
        <taxon>Leptodactylidae</taxon>
        <taxon>Leiuperinae</taxon>
        <taxon>Engystomops</taxon>
    </lineage>
</organism>
<keyword evidence="3" id="KW-1185">Reference proteome</keyword>
<accession>A0AAV6YH53</accession>
<evidence type="ECO:0008006" key="4">
    <source>
        <dbReference type="Google" id="ProtNLM"/>
    </source>
</evidence>
<evidence type="ECO:0000256" key="1">
    <source>
        <dbReference type="SAM" id="MobiDB-lite"/>
    </source>
</evidence>
<evidence type="ECO:0000313" key="2">
    <source>
        <dbReference type="EMBL" id="KAG8534572.1"/>
    </source>
</evidence>